<dbReference type="GO" id="GO:0051117">
    <property type="term" value="F:ATPase binding"/>
    <property type="evidence" value="ECO:0007669"/>
    <property type="project" value="TreeGrafter"/>
</dbReference>
<feature type="transmembrane region" description="Helical" evidence="8">
    <location>
        <begin position="456"/>
        <end position="473"/>
    </location>
</feature>
<feature type="transmembrane region" description="Helical" evidence="8">
    <location>
        <begin position="398"/>
        <end position="419"/>
    </location>
</feature>
<keyword evidence="4 8" id="KW-0812">Transmembrane</keyword>
<evidence type="ECO:0000256" key="5">
    <source>
        <dbReference type="ARBA" id="ARBA00022989"/>
    </source>
</evidence>
<evidence type="ECO:0000313" key="10">
    <source>
        <dbReference type="Proteomes" id="UP000050786"/>
    </source>
</evidence>
<feature type="transmembrane region" description="Helical" evidence="8">
    <location>
        <begin position="355"/>
        <end position="378"/>
    </location>
</feature>
<dbReference type="GO" id="GO:0046961">
    <property type="term" value="F:proton-transporting ATPase activity, rotational mechanism"/>
    <property type="evidence" value="ECO:0007669"/>
    <property type="project" value="InterPro"/>
</dbReference>
<evidence type="ECO:0000256" key="6">
    <source>
        <dbReference type="ARBA" id="ARBA00023065"/>
    </source>
</evidence>
<dbReference type="PANTHER" id="PTHR11629">
    <property type="entry name" value="VACUOLAR PROTON ATPASES"/>
    <property type="match status" value="1"/>
</dbReference>
<evidence type="ECO:0000256" key="2">
    <source>
        <dbReference type="ARBA" id="ARBA00009904"/>
    </source>
</evidence>
<evidence type="ECO:0000256" key="3">
    <source>
        <dbReference type="ARBA" id="ARBA00022448"/>
    </source>
</evidence>
<sequence>MSVARLKKLSLVGRADQKTETLEALQELGCMHVLPLAPPPSEPEKISERGARDAYKALRFLQDVSEPRRQIQRDPGFDMEQFVKDVLDLMQRTRDMTDQRDFLANRIAQVRPWGDLDFPPDDVLAGNRLWFYQLPLKYRDALEALDMPWAILEQDHRFIYAVLIDPDEPDDDILPVPRTHTGSLPIHELEAQLEETEIAIEALEAERVAQTRYLTLKRRNLSVAESAAELAHATQKVRDEEAMFALQGWVPEDRIDAVLDMANAKDAAVLIEEPSPYDSPPTLLEQPEKRSAAVDLALFYQVPGYKDWDPSVIVAVSFAVFFAMIVADAGYGAIILLGVLLFWKRLDATPGERSWRRFGVIISSATILYGVLVGSYFGVSPAEGSFWSKLKLLDLSNFGAMMMVSIVVGVLHLVLANALAARAAWGHRKAIANLGWIAALIGGFVLWLSYMKGNSPVPGAVFMGIGVLAIVWFSSERVINRPTDWVWRLIEGLQSLAGAMGAFGDVLSYMRLFALGLASASLAITFNDLAVSVMHSLKGVGVLFALLILIIGHILNFALAMMSGVVHGLRLNYIEFFKWGLPDEGIVFRPFARKEVQE</sequence>
<evidence type="ECO:0000256" key="8">
    <source>
        <dbReference type="SAM" id="Phobius"/>
    </source>
</evidence>
<name>A0A0P1E8M8_9RHOB</name>
<dbReference type="InterPro" id="IPR002490">
    <property type="entry name" value="V-ATPase_116kDa_su"/>
</dbReference>
<dbReference type="AlphaFoldDB" id="A0A0P1E8M8"/>
<dbReference type="EMBL" id="CYPS01000057">
    <property type="protein sequence ID" value="CUH44842.1"/>
    <property type="molecule type" value="Genomic_DNA"/>
</dbReference>
<keyword evidence="10" id="KW-1185">Reference proteome</keyword>
<dbReference type="Proteomes" id="UP000050786">
    <property type="component" value="Unassembled WGS sequence"/>
</dbReference>
<dbReference type="PANTHER" id="PTHR11629:SF63">
    <property type="entry name" value="V-TYPE PROTON ATPASE SUBUNIT A"/>
    <property type="match status" value="1"/>
</dbReference>
<accession>A0A0P1E8M8</accession>
<reference evidence="10" key="1">
    <citation type="submission" date="2015-09" db="EMBL/GenBank/DDBJ databases">
        <authorList>
            <person name="Rodrigo-Torres L."/>
            <person name="Arahal D.R."/>
        </authorList>
    </citation>
    <scope>NUCLEOTIDE SEQUENCE [LARGE SCALE GENOMIC DNA]</scope>
    <source>
        <strain evidence="10">CECT 4293</strain>
    </source>
</reference>
<keyword evidence="7 8" id="KW-0472">Membrane</keyword>
<protein>
    <submittedName>
        <fullName evidence="9">V-type ATP synthase subunit I</fullName>
    </submittedName>
</protein>
<feature type="transmembrane region" description="Helical" evidence="8">
    <location>
        <begin position="431"/>
        <end position="450"/>
    </location>
</feature>
<evidence type="ECO:0000256" key="4">
    <source>
        <dbReference type="ARBA" id="ARBA00022692"/>
    </source>
</evidence>
<evidence type="ECO:0000256" key="1">
    <source>
        <dbReference type="ARBA" id="ARBA00004141"/>
    </source>
</evidence>
<organism evidence="9 10">
    <name type="scientific">Ruegeria atlantica</name>
    <dbReference type="NCBI Taxonomy" id="81569"/>
    <lineage>
        <taxon>Bacteria</taxon>
        <taxon>Pseudomonadati</taxon>
        <taxon>Pseudomonadota</taxon>
        <taxon>Alphaproteobacteria</taxon>
        <taxon>Rhodobacterales</taxon>
        <taxon>Roseobacteraceae</taxon>
        <taxon>Ruegeria</taxon>
    </lineage>
</organism>
<comment type="similarity">
    <text evidence="2">Belongs to the V-ATPase 116 kDa subunit family.</text>
</comment>
<feature type="transmembrane region" description="Helical" evidence="8">
    <location>
        <begin position="542"/>
        <end position="566"/>
    </location>
</feature>
<keyword evidence="3" id="KW-0813">Transport</keyword>
<comment type="subcellular location">
    <subcellularLocation>
        <location evidence="1">Membrane</location>
        <topology evidence="1">Multi-pass membrane protein</topology>
    </subcellularLocation>
</comment>
<gene>
    <name evidence="9" type="ORF">RUM4293_03748</name>
</gene>
<proteinExistence type="inferred from homology"/>
<keyword evidence="6" id="KW-0406">Ion transport</keyword>
<feature type="transmembrane region" description="Helical" evidence="8">
    <location>
        <begin position="312"/>
        <end position="343"/>
    </location>
</feature>
<evidence type="ECO:0000256" key="7">
    <source>
        <dbReference type="ARBA" id="ARBA00023136"/>
    </source>
</evidence>
<feature type="transmembrane region" description="Helical" evidence="8">
    <location>
        <begin position="509"/>
        <end position="530"/>
    </location>
</feature>
<keyword evidence="5 8" id="KW-1133">Transmembrane helix</keyword>
<evidence type="ECO:0000313" key="9">
    <source>
        <dbReference type="EMBL" id="CUH44842.1"/>
    </source>
</evidence>
<dbReference type="GO" id="GO:0007035">
    <property type="term" value="P:vacuolar acidification"/>
    <property type="evidence" value="ECO:0007669"/>
    <property type="project" value="TreeGrafter"/>
</dbReference>
<dbReference type="RefSeq" id="WP_058274783.1">
    <property type="nucleotide sequence ID" value="NZ_CYPS01000057.1"/>
</dbReference>
<dbReference type="GO" id="GO:0033179">
    <property type="term" value="C:proton-transporting V-type ATPase, V0 domain"/>
    <property type="evidence" value="ECO:0007669"/>
    <property type="project" value="InterPro"/>
</dbReference>
<dbReference type="GO" id="GO:0016471">
    <property type="term" value="C:vacuolar proton-transporting V-type ATPase complex"/>
    <property type="evidence" value="ECO:0007669"/>
    <property type="project" value="TreeGrafter"/>
</dbReference>